<dbReference type="SMART" id="SM00091">
    <property type="entry name" value="PAS"/>
    <property type="match status" value="1"/>
</dbReference>
<dbReference type="InterPro" id="IPR050469">
    <property type="entry name" value="Diguanylate_Cyclase"/>
</dbReference>
<name>A0A396YRQ4_9LEPT</name>
<reference evidence="6" key="1">
    <citation type="submission" date="2018-05" db="EMBL/GenBank/DDBJ databases">
        <title>Leptospira yasudae sp. nov. and Leptospira stimsonii sp. nov., two pathogenic species of the genus Leptospira isolated from environmental sources.</title>
        <authorList>
            <person name="Casanovas-Massana A."/>
            <person name="Hamond C."/>
            <person name="Santos L.A."/>
            <person name="Hacker K.P."/>
            <person name="Balassiano I."/>
            <person name="Medeiros M.A."/>
            <person name="Reis M.G."/>
            <person name="Ko A.I."/>
            <person name="Wunder E.A."/>
        </authorList>
    </citation>
    <scope>NUCLEOTIDE SEQUENCE [LARGE SCALE GENOMIC DNA]</scope>
    <source>
        <strain evidence="6">Yale</strain>
    </source>
</reference>
<dbReference type="Gene3D" id="3.30.450.20">
    <property type="entry name" value="PAS domain"/>
    <property type="match status" value="1"/>
</dbReference>
<dbReference type="NCBIfam" id="TIGR00229">
    <property type="entry name" value="sensory_box"/>
    <property type="match status" value="1"/>
</dbReference>
<accession>A0A396YRQ4</accession>
<dbReference type="RefSeq" id="WP_118970945.1">
    <property type="nucleotide sequence ID" value="NZ_QHCT01000015.1"/>
</dbReference>
<dbReference type="InterPro" id="IPR013655">
    <property type="entry name" value="PAS_fold_3"/>
</dbReference>
<organism evidence="5 6">
    <name type="scientific">Leptospira stimsonii</name>
    <dbReference type="NCBI Taxonomy" id="2202203"/>
    <lineage>
        <taxon>Bacteria</taxon>
        <taxon>Pseudomonadati</taxon>
        <taxon>Spirochaetota</taxon>
        <taxon>Spirochaetia</taxon>
        <taxon>Leptospirales</taxon>
        <taxon>Leptospiraceae</taxon>
        <taxon>Leptospira</taxon>
    </lineage>
</organism>
<proteinExistence type="predicted"/>
<dbReference type="EC" id="2.7.7.65" evidence="1"/>
<evidence type="ECO:0000256" key="2">
    <source>
        <dbReference type="ARBA" id="ARBA00034247"/>
    </source>
</evidence>
<dbReference type="PANTHER" id="PTHR45138">
    <property type="entry name" value="REGULATORY COMPONENTS OF SENSORY TRANSDUCTION SYSTEM"/>
    <property type="match status" value="1"/>
</dbReference>
<sequence>MLRKKYFIFRFLNRFFKKETKRFGEISEGNYSLDKFFDLSLDMLCIARLDGFVLRINPTFQRAFGWSSEKLMGFGVYTFLHPEHFESTNRVVEDLKRGKPLISFQNRYLCADGTYKHFSWTAFPDLEEGLIYAIARDISESIEANQKINQLAVELKTANCKLFEQASTDPLTQLKNRRAFDEEFDRLIHSLQHKKETLSVLMIDVDHFKSYNDQFGHIEGDQILIEIASLLSKTLKKNDILARYGGEEFIVVLTDNEEQSILTAETLRRTIQDHRWDKRSITISIGIATLGIISDKNKSTKDLINEADKALYESKTKGRNRFTHFRSLVRL</sequence>
<dbReference type="Gene3D" id="3.30.70.270">
    <property type="match status" value="1"/>
</dbReference>
<dbReference type="InterPro" id="IPR000160">
    <property type="entry name" value="GGDEF_dom"/>
</dbReference>
<feature type="domain" description="PAS" evidence="3">
    <location>
        <begin position="50"/>
        <end position="99"/>
    </location>
</feature>
<evidence type="ECO:0000313" key="5">
    <source>
        <dbReference type="EMBL" id="RHX83976.1"/>
    </source>
</evidence>
<dbReference type="EMBL" id="QHCT01000015">
    <property type="protein sequence ID" value="RHX83976.1"/>
    <property type="molecule type" value="Genomic_DNA"/>
</dbReference>
<gene>
    <name evidence="5" type="ORF">DLM75_23470</name>
</gene>
<dbReference type="GO" id="GO:0043709">
    <property type="term" value="P:cell adhesion involved in single-species biofilm formation"/>
    <property type="evidence" value="ECO:0007669"/>
    <property type="project" value="TreeGrafter"/>
</dbReference>
<comment type="catalytic activity">
    <reaction evidence="2">
        <text>2 GTP = 3',3'-c-di-GMP + 2 diphosphate</text>
        <dbReference type="Rhea" id="RHEA:24898"/>
        <dbReference type="ChEBI" id="CHEBI:33019"/>
        <dbReference type="ChEBI" id="CHEBI:37565"/>
        <dbReference type="ChEBI" id="CHEBI:58805"/>
        <dbReference type="EC" id="2.7.7.65"/>
    </reaction>
</comment>
<dbReference type="PROSITE" id="PS50112">
    <property type="entry name" value="PAS"/>
    <property type="match status" value="1"/>
</dbReference>
<dbReference type="InterPro" id="IPR035965">
    <property type="entry name" value="PAS-like_dom_sf"/>
</dbReference>
<dbReference type="OrthoDB" id="9805474at2"/>
<dbReference type="GO" id="GO:1902201">
    <property type="term" value="P:negative regulation of bacterial-type flagellum-dependent cell motility"/>
    <property type="evidence" value="ECO:0007669"/>
    <property type="project" value="TreeGrafter"/>
</dbReference>
<dbReference type="PROSITE" id="PS50887">
    <property type="entry name" value="GGDEF"/>
    <property type="match status" value="1"/>
</dbReference>
<feature type="domain" description="GGDEF" evidence="4">
    <location>
        <begin position="196"/>
        <end position="327"/>
    </location>
</feature>
<dbReference type="Pfam" id="PF08447">
    <property type="entry name" value="PAS_3"/>
    <property type="match status" value="1"/>
</dbReference>
<evidence type="ECO:0000259" key="3">
    <source>
        <dbReference type="PROSITE" id="PS50112"/>
    </source>
</evidence>
<dbReference type="Proteomes" id="UP000265798">
    <property type="component" value="Unassembled WGS sequence"/>
</dbReference>
<dbReference type="InterPro" id="IPR043128">
    <property type="entry name" value="Rev_trsase/Diguanyl_cyclase"/>
</dbReference>
<dbReference type="Pfam" id="PF00990">
    <property type="entry name" value="GGDEF"/>
    <property type="match status" value="1"/>
</dbReference>
<evidence type="ECO:0000256" key="1">
    <source>
        <dbReference type="ARBA" id="ARBA00012528"/>
    </source>
</evidence>
<evidence type="ECO:0000259" key="4">
    <source>
        <dbReference type="PROSITE" id="PS50887"/>
    </source>
</evidence>
<dbReference type="FunFam" id="3.30.70.270:FF:000001">
    <property type="entry name" value="Diguanylate cyclase domain protein"/>
    <property type="match status" value="1"/>
</dbReference>
<dbReference type="SMART" id="SM00267">
    <property type="entry name" value="GGDEF"/>
    <property type="match status" value="1"/>
</dbReference>
<dbReference type="CDD" id="cd00130">
    <property type="entry name" value="PAS"/>
    <property type="match status" value="1"/>
</dbReference>
<dbReference type="SUPFAM" id="SSF55073">
    <property type="entry name" value="Nucleotide cyclase"/>
    <property type="match status" value="1"/>
</dbReference>
<dbReference type="InterPro" id="IPR000014">
    <property type="entry name" value="PAS"/>
</dbReference>
<dbReference type="GO" id="GO:0005886">
    <property type="term" value="C:plasma membrane"/>
    <property type="evidence" value="ECO:0007669"/>
    <property type="project" value="TreeGrafter"/>
</dbReference>
<comment type="caution">
    <text evidence="5">The sequence shown here is derived from an EMBL/GenBank/DDBJ whole genome shotgun (WGS) entry which is preliminary data.</text>
</comment>
<dbReference type="PANTHER" id="PTHR45138:SF9">
    <property type="entry name" value="DIGUANYLATE CYCLASE DGCM-RELATED"/>
    <property type="match status" value="1"/>
</dbReference>
<protein>
    <recommendedName>
        <fullName evidence="1">diguanylate cyclase</fullName>
        <ecNumber evidence="1">2.7.7.65</ecNumber>
    </recommendedName>
</protein>
<dbReference type="NCBIfam" id="TIGR00254">
    <property type="entry name" value="GGDEF"/>
    <property type="match status" value="1"/>
</dbReference>
<dbReference type="AlphaFoldDB" id="A0A396YRQ4"/>
<dbReference type="CDD" id="cd01949">
    <property type="entry name" value="GGDEF"/>
    <property type="match status" value="1"/>
</dbReference>
<dbReference type="GO" id="GO:0052621">
    <property type="term" value="F:diguanylate cyclase activity"/>
    <property type="evidence" value="ECO:0007669"/>
    <property type="project" value="UniProtKB-EC"/>
</dbReference>
<dbReference type="SUPFAM" id="SSF55785">
    <property type="entry name" value="PYP-like sensor domain (PAS domain)"/>
    <property type="match status" value="1"/>
</dbReference>
<dbReference type="InterPro" id="IPR029787">
    <property type="entry name" value="Nucleotide_cyclase"/>
</dbReference>
<evidence type="ECO:0000313" key="6">
    <source>
        <dbReference type="Proteomes" id="UP000265798"/>
    </source>
</evidence>